<evidence type="ECO:0000256" key="8">
    <source>
        <dbReference type="PROSITE-ProRule" id="PRU01360"/>
    </source>
</evidence>
<dbReference type="NCBIfam" id="TIGR04057">
    <property type="entry name" value="SusC_RagA_signa"/>
    <property type="match status" value="1"/>
</dbReference>
<evidence type="ECO:0000313" key="15">
    <source>
        <dbReference type="Proteomes" id="UP001161325"/>
    </source>
</evidence>
<feature type="compositionally biased region" description="Low complexity" evidence="10">
    <location>
        <begin position="209"/>
        <end position="223"/>
    </location>
</feature>
<dbReference type="Gene3D" id="2.60.40.1120">
    <property type="entry name" value="Carboxypeptidase-like, regulatory domain"/>
    <property type="match status" value="1"/>
</dbReference>
<dbReference type="EMBL" id="BRXS01000001">
    <property type="protein sequence ID" value="GLC23722.1"/>
    <property type="molecule type" value="Genomic_DNA"/>
</dbReference>
<dbReference type="NCBIfam" id="TIGR04056">
    <property type="entry name" value="OMP_RagA_SusC"/>
    <property type="match status" value="1"/>
</dbReference>
<dbReference type="Pfam" id="PF07715">
    <property type="entry name" value="Plug"/>
    <property type="match status" value="1"/>
</dbReference>
<evidence type="ECO:0000256" key="7">
    <source>
        <dbReference type="ARBA" id="ARBA00023237"/>
    </source>
</evidence>
<dbReference type="Pfam" id="PF00593">
    <property type="entry name" value="TonB_dep_Rec_b-barrel"/>
    <property type="match status" value="1"/>
</dbReference>
<feature type="domain" description="TonB-dependent receptor plug" evidence="13">
    <location>
        <begin position="123"/>
        <end position="249"/>
    </location>
</feature>
<dbReference type="InterPro" id="IPR008969">
    <property type="entry name" value="CarboxyPept-like_regulatory"/>
</dbReference>
<dbReference type="InterPro" id="IPR023997">
    <property type="entry name" value="TonB-dep_OMP_SusC/RagA_CS"/>
</dbReference>
<dbReference type="InterPro" id="IPR039426">
    <property type="entry name" value="TonB-dep_rcpt-like"/>
</dbReference>
<comment type="similarity">
    <text evidence="8 9">Belongs to the TonB-dependent receptor family.</text>
</comment>
<comment type="subcellular location">
    <subcellularLocation>
        <location evidence="1 8">Cell outer membrane</location>
        <topology evidence="1 8">Multi-pass membrane protein</topology>
    </subcellularLocation>
</comment>
<evidence type="ECO:0000256" key="6">
    <source>
        <dbReference type="ARBA" id="ARBA00023136"/>
    </source>
</evidence>
<dbReference type="InterPro" id="IPR012910">
    <property type="entry name" value="Plug_dom"/>
</dbReference>
<name>A0AA37Q340_9BACT</name>
<dbReference type="FunFam" id="2.170.130.10:FF:000008">
    <property type="entry name" value="SusC/RagA family TonB-linked outer membrane protein"/>
    <property type="match status" value="1"/>
</dbReference>
<dbReference type="InterPro" id="IPR036942">
    <property type="entry name" value="Beta-barrel_TonB_sf"/>
</dbReference>
<evidence type="ECO:0000256" key="11">
    <source>
        <dbReference type="SAM" id="SignalP"/>
    </source>
</evidence>
<accession>A0AA37Q340</accession>
<evidence type="ECO:0000259" key="13">
    <source>
        <dbReference type="Pfam" id="PF07715"/>
    </source>
</evidence>
<dbReference type="InterPro" id="IPR023996">
    <property type="entry name" value="TonB-dep_OMP_SusC/RagA"/>
</dbReference>
<evidence type="ECO:0000256" key="5">
    <source>
        <dbReference type="ARBA" id="ARBA00023077"/>
    </source>
</evidence>
<keyword evidence="6 8" id="KW-0472">Membrane</keyword>
<keyword evidence="5 9" id="KW-0798">TonB box</keyword>
<gene>
    <name evidence="14" type="ORF">rosag_02350</name>
</gene>
<evidence type="ECO:0000313" key="14">
    <source>
        <dbReference type="EMBL" id="GLC23722.1"/>
    </source>
</evidence>
<sequence length="1060" mass="113761">MKWAKGLCSLAALAAPVAVHAQVQTGRITGTVTIAPGGQPLAGANVLVVGTEVRGSTGPDGRFTLGNVPAGSHQLRVQRIGYAPVTQTVVVTPGQAAVANATLQPQAVQLAEIVSIGYGTQSRRDVTGSVATVTTEALDKAPVATIDQVLQGTAPGVQVTTASSEPGGALSIRIRGTSSITGSAEPLYVVDGFPIENDIEGSSAGNGGRTRTTPPNPLSTLNPSDIESISILKDAASTAIYGARGANGVVIITTRQGRGTKPQFGLETYVGAAKVAKTYDLLNAQQYMDYANTFAANASTPYTPFPDSVKARILAAGTDTDWQDEIFRTAGVRNLQLSVRGATTAASPTRYNLSGGVFDQQGVVVGSGLRRLSSRLNLNQAFGSRVELGGSFTASQARSKAIPSSGQQNAGAGAISGALQYVPILPVRRADGTYSYINTDLNAFATQLDAPQTPNPVSLAREVKDSLSDTRLLGNVFGQVDILEGLRFRTTFGADNANRWRYTYYPRTTLRGEQSRGEAIRASSNTTSWLNENTLTYQREFGGIHDINVLGGYSRQHTDVDGENMNNTNFVSDITGYYDIGAGTQEGGPGISSRRTAQALESWLSRVNYSLLDRYLFTLTYRADGNSRFAEGKKWGAFPSAAVAWRASSEPWLRGIDQLDELKFRASYGLAGNPSIRPYQSLSRLNDQGYSFGGTPYAGYYPVAVGNPDLTWETTRQLDLGVDVGFLDRFTVTADYYRKRTSDLLLQISLPLETGFESALANRGSVENRGFEFGIDAQIFNAKDRGAFSWRANLNYATNRNEVLDLGGPDRIFADLITTDYNLPGSMIQKGKPIGVFYGFRSLGIIRDSAQAATVTYKNFNNSAFRAGDMLVQDLDGDGVITLNDRTDIGDPTPKFTLGLTNTFGWKGLELTGLLQGSYGGKVLNVNRIRTESSPRVNVSRERFLDAWTPTNQDAKYPRIGENPNQVGTNNFTSNLLEDGSYLRLRTLTLSYGIPRSLLRGANVTGARVYVTGTNLFTISDYTGFDPDVSGQSVGNTNRGIDIGAYPLARTVTAGLNFSY</sequence>
<keyword evidence="2 8" id="KW-0813">Transport</keyword>
<dbReference type="SUPFAM" id="SSF49464">
    <property type="entry name" value="Carboxypeptidase regulatory domain-like"/>
    <property type="match status" value="1"/>
</dbReference>
<dbReference type="GO" id="GO:0009279">
    <property type="term" value="C:cell outer membrane"/>
    <property type="evidence" value="ECO:0007669"/>
    <property type="project" value="UniProtKB-SubCell"/>
</dbReference>
<evidence type="ECO:0000256" key="10">
    <source>
        <dbReference type="SAM" id="MobiDB-lite"/>
    </source>
</evidence>
<keyword evidence="11" id="KW-0732">Signal</keyword>
<evidence type="ECO:0000259" key="12">
    <source>
        <dbReference type="Pfam" id="PF00593"/>
    </source>
</evidence>
<dbReference type="AlphaFoldDB" id="A0AA37Q340"/>
<dbReference type="Gene3D" id="2.40.170.20">
    <property type="entry name" value="TonB-dependent receptor, beta-barrel domain"/>
    <property type="match status" value="1"/>
</dbReference>
<protein>
    <submittedName>
        <fullName evidence="14">SusC/RagA family TonB-linked outer membrane protein</fullName>
    </submittedName>
</protein>
<keyword evidence="7 8" id="KW-0998">Cell outer membrane</keyword>
<keyword evidence="15" id="KW-1185">Reference proteome</keyword>
<dbReference type="InterPro" id="IPR037066">
    <property type="entry name" value="Plug_dom_sf"/>
</dbReference>
<feature type="chain" id="PRO_5041299519" evidence="11">
    <location>
        <begin position="22"/>
        <end position="1060"/>
    </location>
</feature>
<feature type="signal peptide" evidence="11">
    <location>
        <begin position="1"/>
        <end position="21"/>
    </location>
</feature>
<dbReference type="RefSeq" id="WP_284348165.1">
    <property type="nucleotide sequence ID" value="NZ_BRXS01000001.1"/>
</dbReference>
<dbReference type="PROSITE" id="PS52016">
    <property type="entry name" value="TONB_DEPENDENT_REC_3"/>
    <property type="match status" value="1"/>
</dbReference>
<feature type="domain" description="TonB-dependent receptor-like beta-barrel" evidence="12">
    <location>
        <begin position="434"/>
        <end position="875"/>
    </location>
</feature>
<dbReference type="Proteomes" id="UP001161325">
    <property type="component" value="Unassembled WGS sequence"/>
</dbReference>
<evidence type="ECO:0000256" key="3">
    <source>
        <dbReference type="ARBA" id="ARBA00022452"/>
    </source>
</evidence>
<evidence type="ECO:0000256" key="4">
    <source>
        <dbReference type="ARBA" id="ARBA00022692"/>
    </source>
</evidence>
<dbReference type="Pfam" id="PF13620">
    <property type="entry name" value="CarboxypepD_reg"/>
    <property type="match status" value="1"/>
</dbReference>
<dbReference type="Gene3D" id="2.170.130.10">
    <property type="entry name" value="TonB-dependent receptor, plug domain"/>
    <property type="match status" value="1"/>
</dbReference>
<evidence type="ECO:0000256" key="1">
    <source>
        <dbReference type="ARBA" id="ARBA00004571"/>
    </source>
</evidence>
<comment type="caution">
    <text evidence="14">The sequence shown here is derived from an EMBL/GenBank/DDBJ whole genome shotgun (WGS) entry which is preliminary data.</text>
</comment>
<feature type="region of interest" description="Disordered" evidence="10">
    <location>
        <begin position="199"/>
        <end position="223"/>
    </location>
</feature>
<proteinExistence type="inferred from homology"/>
<evidence type="ECO:0000256" key="9">
    <source>
        <dbReference type="RuleBase" id="RU003357"/>
    </source>
</evidence>
<dbReference type="SUPFAM" id="SSF56935">
    <property type="entry name" value="Porins"/>
    <property type="match status" value="1"/>
</dbReference>
<evidence type="ECO:0000256" key="2">
    <source>
        <dbReference type="ARBA" id="ARBA00022448"/>
    </source>
</evidence>
<keyword evidence="4 8" id="KW-0812">Transmembrane</keyword>
<keyword evidence="3 8" id="KW-1134">Transmembrane beta strand</keyword>
<reference evidence="14" key="1">
    <citation type="submission" date="2022-08" db="EMBL/GenBank/DDBJ databases">
        <title>Draft genome sequencing of Roseisolibacter agri AW1220.</title>
        <authorList>
            <person name="Tobiishi Y."/>
            <person name="Tonouchi A."/>
        </authorList>
    </citation>
    <scope>NUCLEOTIDE SEQUENCE</scope>
    <source>
        <strain evidence="14">AW1220</strain>
    </source>
</reference>
<dbReference type="InterPro" id="IPR000531">
    <property type="entry name" value="Beta-barrel_TonB"/>
</dbReference>
<organism evidence="14 15">
    <name type="scientific">Roseisolibacter agri</name>
    <dbReference type="NCBI Taxonomy" id="2014610"/>
    <lineage>
        <taxon>Bacteria</taxon>
        <taxon>Pseudomonadati</taxon>
        <taxon>Gemmatimonadota</taxon>
        <taxon>Gemmatimonadia</taxon>
        <taxon>Gemmatimonadales</taxon>
        <taxon>Gemmatimonadaceae</taxon>
        <taxon>Roseisolibacter</taxon>
    </lineage>
</organism>